<sequence>MALRLGFFNAKGLSLMPRASKEVKDEVKAANVRVIREYENARRDKERAPGDPKREAKGDGLSRLETTIAGISNQQDILRKAFDRAKVDLVQPKLTPASQISETELLTTERFNEEMEKLQAL</sequence>
<comment type="caution">
    <text evidence="2">The sequence shown here is derived from an EMBL/GenBank/DDBJ whole genome shotgun (WGS) entry which is preliminary data.</text>
</comment>
<name>A0A835GKC9_SPOEX</name>
<feature type="region of interest" description="Disordered" evidence="1">
    <location>
        <begin position="40"/>
        <end position="61"/>
    </location>
</feature>
<keyword evidence="3" id="KW-1185">Reference proteome</keyword>
<evidence type="ECO:0000256" key="1">
    <source>
        <dbReference type="SAM" id="MobiDB-lite"/>
    </source>
</evidence>
<dbReference type="Proteomes" id="UP000648187">
    <property type="component" value="Unassembled WGS sequence"/>
</dbReference>
<organism evidence="2 3">
    <name type="scientific">Spodoptera exigua</name>
    <name type="common">Beet armyworm</name>
    <name type="synonym">Noctua fulgens</name>
    <dbReference type="NCBI Taxonomy" id="7107"/>
    <lineage>
        <taxon>Eukaryota</taxon>
        <taxon>Metazoa</taxon>
        <taxon>Ecdysozoa</taxon>
        <taxon>Arthropoda</taxon>
        <taxon>Hexapoda</taxon>
        <taxon>Insecta</taxon>
        <taxon>Pterygota</taxon>
        <taxon>Neoptera</taxon>
        <taxon>Endopterygota</taxon>
        <taxon>Lepidoptera</taxon>
        <taxon>Glossata</taxon>
        <taxon>Ditrysia</taxon>
        <taxon>Noctuoidea</taxon>
        <taxon>Noctuidae</taxon>
        <taxon>Amphipyrinae</taxon>
        <taxon>Spodoptera</taxon>
    </lineage>
</organism>
<gene>
    <name evidence="2" type="ORF">HW555_005070</name>
</gene>
<evidence type="ECO:0000313" key="2">
    <source>
        <dbReference type="EMBL" id="KAF9417925.1"/>
    </source>
</evidence>
<protein>
    <submittedName>
        <fullName evidence="2">Uncharacterized protein</fullName>
    </submittedName>
</protein>
<evidence type="ECO:0000313" key="3">
    <source>
        <dbReference type="Proteomes" id="UP000648187"/>
    </source>
</evidence>
<proteinExistence type="predicted"/>
<accession>A0A835GKC9</accession>
<dbReference type="EMBL" id="JACKWZ010000063">
    <property type="protein sequence ID" value="KAF9417925.1"/>
    <property type="molecule type" value="Genomic_DNA"/>
</dbReference>
<dbReference type="AlphaFoldDB" id="A0A835GKC9"/>
<feature type="non-terminal residue" evidence="2">
    <location>
        <position position="121"/>
    </location>
</feature>
<reference evidence="2" key="1">
    <citation type="submission" date="2020-08" db="EMBL/GenBank/DDBJ databases">
        <title>Spodoptera exigua strain:BAW_Kor-Di-RS1 Genome sequencing and assembly.</title>
        <authorList>
            <person name="Kim J."/>
            <person name="Nam H.Y."/>
            <person name="Kwon M."/>
            <person name="Choi J.H."/>
            <person name="Cho S.R."/>
            <person name="Kim G.-H."/>
        </authorList>
    </citation>
    <scope>NUCLEOTIDE SEQUENCE</scope>
    <source>
        <strain evidence="2">BAW_Kor-Di-RS1</strain>
        <tissue evidence="2">Whole-body</tissue>
    </source>
</reference>